<dbReference type="PANTHER" id="PTHR43270:SF12">
    <property type="entry name" value="SUCCINYL-DIAMINOPIMELATE DESUCCINYLASE"/>
    <property type="match status" value="1"/>
</dbReference>
<dbReference type="PANTHER" id="PTHR43270">
    <property type="entry name" value="BETA-ALA-HIS DIPEPTIDASE"/>
    <property type="match status" value="1"/>
</dbReference>
<feature type="domain" description="Peptidase M20 dimerisation" evidence="5">
    <location>
        <begin position="219"/>
        <end position="366"/>
    </location>
</feature>
<dbReference type="InterPro" id="IPR011650">
    <property type="entry name" value="Peptidase_M20_dimer"/>
</dbReference>
<organism evidence="6">
    <name type="scientific">Agromyces sp. G08B096</name>
    <dbReference type="NCBI Taxonomy" id="3156399"/>
    <lineage>
        <taxon>Bacteria</taxon>
        <taxon>Bacillati</taxon>
        <taxon>Actinomycetota</taxon>
        <taxon>Actinomycetes</taxon>
        <taxon>Micrococcales</taxon>
        <taxon>Microbacteriaceae</taxon>
        <taxon>Agromyces</taxon>
    </lineage>
</organism>
<dbReference type="SUPFAM" id="SSF53187">
    <property type="entry name" value="Zn-dependent exopeptidases"/>
    <property type="match status" value="1"/>
</dbReference>
<reference evidence="6" key="1">
    <citation type="submission" date="2024-05" db="EMBL/GenBank/DDBJ databases">
        <authorList>
            <person name="Yu L."/>
        </authorList>
    </citation>
    <scope>NUCLEOTIDE SEQUENCE</scope>
    <source>
        <strain evidence="6">G08B096</strain>
    </source>
</reference>
<dbReference type="GO" id="GO:0006508">
    <property type="term" value="P:proteolysis"/>
    <property type="evidence" value="ECO:0007669"/>
    <property type="project" value="UniProtKB-KW"/>
</dbReference>
<evidence type="ECO:0000259" key="5">
    <source>
        <dbReference type="Pfam" id="PF07687"/>
    </source>
</evidence>
<dbReference type="EMBL" id="CP158374">
    <property type="protein sequence ID" value="XBX83955.1"/>
    <property type="molecule type" value="Genomic_DNA"/>
</dbReference>
<keyword evidence="1" id="KW-0645">Protease</keyword>
<dbReference type="NCBIfam" id="NF005914">
    <property type="entry name" value="PRK07907.1"/>
    <property type="match status" value="1"/>
</dbReference>
<dbReference type="AlphaFoldDB" id="A0AAU7WDZ4"/>
<dbReference type="GO" id="GO:0046872">
    <property type="term" value="F:metal ion binding"/>
    <property type="evidence" value="ECO:0007669"/>
    <property type="project" value="UniProtKB-KW"/>
</dbReference>
<feature type="region of interest" description="Disordered" evidence="4">
    <location>
        <begin position="115"/>
        <end position="140"/>
    </location>
</feature>
<dbReference type="GO" id="GO:0008233">
    <property type="term" value="F:peptidase activity"/>
    <property type="evidence" value="ECO:0007669"/>
    <property type="project" value="UniProtKB-KW"/>
</dbReference>
<dbReference type="Pfam" id="PF07687">
    <property type="entry name" value="M20_dimer"/>
    <property type="match status" value="1"/>
</dbReference>
<name>A0AAU7WDZ4_9MICO</name>
<keyword evidence="2" id="KW-0479">Metal-binding</keyword>
<accession>A0AAU7WDZ4</accession>
<evidence type="ECO:0000256" key="4">
    <source>
        <dbReference type="SAM" id="MobiDB-lite"/>
    </source>
</evidence>
<keyword evidence="3" id="KW-0378">Hydrolase</keyword>
<evidence type="ECO:0000256" key="1">
    <source>
        <dbReference type="ARBA" id="ARBA00022670"/>
    </source>
</evidence>
<dbReference type="Pfam" id="PF01546">
    <property type="entry name" value="Peptidase_M20"/>
    <property type="match status" value="1"/>
</dbReference>
<evidence type="ECO:0000256" key="2">
    <source>
        <dbReference type="ARBA" id="ARBA00022723"/>
    </source>
</evidence>
<evidence type="ECO:0000313" key="6">
    <source>
        <dbReference type="EMBL" id="XBX83955.1"/>
    </source>
</evidence>
<proteinExistence type="predicted"/>
<sequence>MTDALPVQPDDQPAIDRTEALRAAVEAGFPTTIADLTRLVRIPSVSWPAFDPAHVAESAEAVAELLRGTGVFERVEIHRELEKDSDQLGQPAVLAHRPARAGRPTVLLYAHHDVQPPGKDEDWDTPPFEPTQRGDRLHGRGAADDKAGVMAHVGAIRALAEVAGDFDLGLSVFIEGEEERTSRSFGNFLRAHRESLAADAIIVADSGNWDVSTPAITVALRGAVAFNLRIDTLAHASHSGMFGGAVPDAMLAAIRTLDSLWDADGAVAVDGLRGAGLEVPAYEESQLRAETGLLEGVSPIGRGEILSRIWSEPAITVTGIDAPDVANASNTLLPSVRVRISARIAPGQPAEEAYAAIKAHLEAHAPFGARLTFEDVDTGQAFLVDTSGWAVEETRAAMADAWGVPPVEIGVGGSIPFIAELVDEFPDAQILVTGVEDPDSKAHSPNESLHLGVFQKALLAEALFLARLDAKPRP</sequence>
<dbReference type="InterPro" id="IPR051458">
    <property type="entry name" value="Cyt/Met_Dipeptidase"/>
</dbReference>
<gene>
    <name evidence="6" type="ORF">ABIQ69_08675</name>
</gene>
<dbReference type="InterPro" id="IPR002933">
    <property type="entry name" value="Peptidase_M20"/>
</dbReference>
<evidence type="ECO:0000256" key="3">
    <source>
        <dbReference type="ARBA" id="ARBA00022801"/>
    </source>
</evidence>
<dbReference type="Gene3D" id="3.30.70.360">
    <property type="match status" value="1"/>
</dbReference>
<dbReference type="Gene3D" id="3.40.630.10">
    <property type="entry name" value="Zn peptidases"/>
    <property type="match status" value="1"/>
</dbReference>
<protein>
    <submittedName>
        <fullName evidence="6">Dipeptidase</fullName>
    </submittedName>
</protein>
<dbReference type="RefSeq" id="WP_350349956.1">
    <property type="nucleotide sequence ID" value="NZ_CP158374.1"/>
</dbReference>